<dbReference type="Proteomes" id="UP001218629">
    <property type="component" value="Chromosome"/>
</dbReference>
<organism evidence="2 3">
    <name type="scientific">Streptomyces yunnanensis</name>
    <dbReference type="NCBI Taxonomy" id="156453"/>
    <lineage>
        <taxon>Bacteria</taxon>
        <taxon>Bacillati</taxon>
        <taxon>Actinomycetota</taxon>
        <taxon>Actinomycetes</taxon>
        <taxon>Kitasatosporales</taxon>
        <taxon>Streptomycetaceae</taxon>
        <taxon>Streptomyces</taxon>
    </lineage>
</organism>
<name>A0ABY8A1D5_9ACTN</name>
<dbReference type="InterPro" id="IPR021145">
    <property type="entry name" value="Portal_protein_SPP1_Gp6-like"/>
</dbReference>
<feature type="region of interest" description="Disordered" evidence="1">
    <location>
        <begin position="433"/>
        <end position="476"/>
    </location>
</feature>
<evidence type="ECO:0000313" key="2">
    <source>
        <dbReference type="EMBL" id="WEB38755.1"/>
    </source>
</evidence>
<dbReference type="EMBL" id="CP095749">
    <property type="protein sequence ID" value="WEB38755.1"/>
    <property type="molecule type" value="Genomic_DNA"/>
</dbReference>
<evidence type="ECO:0000313" key="3">
    <source>
        <dbReference type="Proteomes" id="UP001218629"/>
    </source>
</evidence>
<keyword evidence="3" id="KW-1185">Reference proteome</keyword>
<dbReference type="RefSeq" id="WP_275306516.1">
    <property type="nucleotide sequence ID" value="NZ_CP095749.1"/>
</dbReference>
<dbReference type="Pfam" id="PF05133">
    <property type="entry name" value="SPP1_portal"/>
    <property type="match status" value="1"/>
</dbReference>
<protein>
    <submittedName>
        <fullName evidence="2">Phage portal protein</fullName>
    </submittedName>
</protein>
<gene>
    <name evidence="2" type="ORF">MOV08_05180</name>
</gene>
<evidence type="ECO:0000256" key="1">
    <source>
        <dbReference type="SAM" id="MobiDB-lite"/>
    </source>
</evidence>
<accession>A0ABY8A1D5</accession>
<proteinExistence type="predicted"/>
<reference evidence="2 3" key="1">
    <citation type="submission" date="2022-03" db="EMBL/GenBank/DDBJ databases">
        <title>Streptomyces yunnanensis P86,complete genome.</title>
        <authorList>
            <person name="Chen S."/>
            <person name="Zhang Q."/>
        </authorList>
    </citation>
    <scope>NUCLEOTIDE SEQUENCE [LARGE SCALE GENOMIC DNA]</scope>
    <source>
        <strain evidence="2 3">P86</strain>
    </source>
</reference>
<sequence length="476" mass="52876">MGYEIETPGAAFGVPDTPIQWLQYLLAKYEGNLDRIKRFAEYYEGEHQRMMFAQAKFSNAFGEAFSSWSDNFCGLIVDSVNERMKIEGFRMADTPEADNAAQKIWERNFLDADSNAAHLDAMIQGASYGVVWWGEDGEPAITIESAENMAVQYMPGSRRELVAAAKFLTDDWGRQYATLWMADAVYEFETYDGDWVGSSEGIPNPLGVIPVVPINNRSRLTGDPLSDLDSIIPLQDAINKTVADALVASEYAAWPQRYVTGLEIQEDADGNPIEPFRVAVDKLLQAEDPGASFGQFEAADLGNYSTLVTMLVQHLASASRIPFHYFLQGAVIPSGDAITSAEAGLISKTRERMLHFGEAWERIMLLAFRVMGQDLEPGAIEVLWRDPEHRTEAQHIDSLVKKLSLGVPRQQLWEDAGYSPSQISRFTSMLEQQEKMQEQFPSINPQPAKAAPTAEEEADKAPRGNSENAAREKAGV</sequence>